<sequence length="1455" mass="155739">MGTRAEVVGRGFRLPRVADLGACGKGLPAREAAPRGNPLIRVSEASCVARAGRRGSESERLVYLRAAGVDPCSLGGGQVELGILGDLSVRREGLPVDIGSPKARLLLAVLLSRPDRPVPSELLMSALWGERPPRSARKNLQLYVHQLRKALGPERVERQGDGYRVVAGDALDATRFERLALQAEEALRKGETAGAHELHGEALRCWNGPALAEFLDTEAVATRAARLEELRLAVHERWADCGLALGRHAEVVVELTELLHRHPFRESLRGQLMTALYRSGRQAEAFGLYRRTHALYGTELGVEPGPGLQRLHQAMLRGDEDLMPAPVPVAALVPVGANPYRGLPAFTSSDHDRFFGRDRLCGLLWERVERFPVVVVFGASGSGKTSLLAAGLLGRIRRDTTARWQPVMMTPTDQPVKQLAASLAEHDRPAGQLLLVVDQFEELFTLCSDPAVREEFVAGLLAASHAGTRVVLSVRADFFVQMTGLSELAPALMSKAQLLVGPPSAAELRELIVRPADLEGCSVDADLLATVVAEASGAAAALPLVSHALRETWRKRAGRTLTLAAYQAGGGMHGAIAQTAEHVYSEFEPAEQDLVRRLMQRLISLDEDGVRDSRRRVPQTELDGMGPVAALADVVDELVAARLVVVDEDRVEIAHEALIVAWPRLRTWLSEDRRRLVVRQRLTAAARVWQQSGRDTGGLYRGSGLADARPHRPESNLLEREFLDASEELAESELAASRRRVRRLRVLAMVLAVLLVATVAGGGAAWQQRQVAQREHLTVLAHQAALTSRSLVATDPDVARALALAAHRLHPDADTLGAVISTSASAQPSVALNTNGPASFGLALSPHGSLVAAATSDGTVELWDPKRHRRLASFTEHVVKPLPQGFFALRVAFNADGTRLASLARSNNPKQPTGGSVVVRDVRSRKVLFKQVVSGDLSNGLAFNADGTVVAYGTGKGTRVATLGGGKAAFLPTGMPAALSLAGDQRSLAVTRTDGTVAVWDIETGRRRFELPTEGAQVARFGSTSDVLATASEEHGIRFWRLTGRSARQFADLPVQTAFPWMISAPVGDRIAIADEEGMISVWDYRRREQIARHADRYRSETMALDLAPDASTVVSGGLGRTIVVRRTALPFSGHGGAVNDVDVSPDGRLVASAGDDRSVRIWNASGAAERLLGGHSDHVKAVAFNPDATVLAAVTRDHTLTLWNPSTGRRHTTIAFTGIGTGTDVAFSPDGSTVTVMSLGGTFRWKVGDPAHPRRLPAPAGPRTSTAMAYPARGGLLVASTPAGGIAAWSTADDRLVKAFPATQGSTQDIAATPAGDLIATAGSDHTVRLWSTRTWKSRGTLTGHTAAVGTLAFSRDGRLLASAGEDHTIVVRDVRTHRRIATLTGHSADVQGLAFTPDGTLLSAGADQRIIHWPLTATEAIRRICRATAVPPTAAQLDRHLPGQDTGALCPQP</sequence>
<keyword evidence="3 5" id="KW-0238">DNA-binding</keyword>
<evidence type="ECO:0000313" key="8">
    <source>
        <dbReference type="EMBL" id="GGX56086.1"/>
    </source>
</evidence>
<dbReference type="SUPFAM" id="SSF50998">
    <property type="entry name" value="Quinoprotein alcohol dehydrogenase-like"/>
    <property type="match status" value="2"/>
</dbReference>
<dbReference type="Proteomes" id="UP000645555">
    <property type="component" value="Unassembled WGS sequence"/>
</dbReference>
<dbReference type="PANTHER" id="PTHR19879:SF9">
    <property type="entry name" value="TRANSCRIPTION INITIATION FACTOR TFIID SUBUNIT 5"/>
    <property type="match status" value="1"/>
</dbReference>
<dbReference type="GO" id="GO:0000160">
    <property type="term" value="P:phosphorelay signal transduction system"/>
    <property type="evidence" value="ECO:0007669"/>
    <property type="project" value="UniProtKB-KW"/>
</dbReference>
<accession>A0A918K9V7</accession>
<dbReference type="Pfam" id="PF00486">
    <property type="entry name" value="Trans_reg_C"/>
    <property type="match status" value="1"/>
</dbReference>
<comment type="similarity">
    <text evidence="1">Belongs to the AfsR/DnrI/RedD regulatory family.</text>
</comment>
<feature type="DNA-binding region" description="OmpR/PhoB-type" evidence="5">
    <location>
        <begin position="69"/>
        <end position="167"/>
    </location>
</feature>
<dbReference type="Pfam" id="PF00400">
    <property type="entry name" value="WD40"/>
    <property type="match status" value="6"/>
</dbReference>
<dbReference type="SMART" id="SM00862">
    <property type="entry name" value="Trans_reg_C"/>
    <property type="match status" value="1"/>
</dbReference>
<dbReference type="Gene3D" id="1.10.10.10">
    <property type="entry name" value="Winged helix-like DNA-binding domain superfamily/Winged helix DNA-binding domain"/>
    <property type="match status" value="1"/>
</dbReference>
<dbReference type="Gene3D" id="3.40.50.300">
    <property type="entry name" value="P-loop containing nucleotide triphosphate hydrolases"/>
    <property type="match status" value="1"/>
</dbReference>
<dbReference type="SMART" id="SM00320">
    <property type="entry name" value="WD40"/>
    <property type="match status" value="9"/>
</dbReference>
<evidence type="ECO:0000259" key="7">
    <source>
        <dbReference type="PROSITE" id="PS51755"/>
    </source>
</evidence>
<evidence type="ECO:0000256" key="6">
    <source>
        <dbReference type="SAM" id="Phobius"/>
    </source>
</evidence>
<dbReference type="SUPFAM" id="SSF52540">
    <property type="entry name" value="P-loop containing nucleoside triphosphate hydrolases"/>
    <property type="match status" value="1"/>
</dbReference>
<evidence type="ECO:0000256" key="2">
    <source>
        <dbReference type="ARBA" id="ARBA00023012"/>
    </source>
</evidence>
<dbReference type="GO" id="GO:0003677">
    <property type="term" value="F:DNA binding"/>
    <property type="evidence" value="ECO:0007669"/>
    <property type="project" value="UniProtKB-UniRule"/>
</dbReference>
<evidence type="ECO:0000256" key="1">
    <source>
        <dbReference type="ARBA" id="ARBA00005820"/>
    </source>
</evidence>
<dbReference type="InterPro" id="IPR027417">
    <property type="entry name" value="P-loop_NTPase"/>
</dbReference>
<dbReference type="PROSITE" id="PS50294">
    <property type="entry name" value="WD_REPEATS_REGION"/>
    <property type="match status" value="6"/>
</dbReference>
<reference evidence="8" key="2">
    <citation type="submission" date="2020-09" db="EMBL/GenBank/DDBJ databases">
        <authorList>
            <person name="Sun Q."/>
            <person name="Ohkuma M."/>
        </authorList>
    </citation>
    <scope>NUCLEOTIDE SEQUENCE</scope>
    <source>
        <strain evidence="8">JCM 4956</strain>
    </source>
</reference>
<dbReference type="Gene3D" id="1.25.40.10">
    <property type="entry name" value="Tetratricopeptide repeat domain"/>
    <property type="match status" value="1"/>
</dbReference>
<keyword evidence="6" id="KW-0812">Transmembrane</keyword>
<feature type="domain" description="OmpR/PhoB-type" evidence="7">
    <location>
        <begin position="69"/>
        <end position="167"/>
    </location>
</feature>
<dbReference type="InterPro" id="IPR011990">
    <property type="entry name" value="TPR-like_helical_dom_sf"/>
</dbReference>
<dbReference type="Gene3D" id="2.130.10.10">
    <property type="entry name" value="YVTN repeat-like/Quinoprotein amine dehydrogenase"/>
    <property type="match status" value="4"/>
</dbReference>
<dbReference type="CDD" id="cd00200">
    <property type="entry name" value="WD40"/>
    <property type="match status" value="1"/>
</dbReference>
<keyword evidence="9" id="KW-1185">Reference proteome</keyword>
<feature type="repeat" description="WD" evidence="4">
    <location>
        <begin position="1173"/>
        <end position="1214"/>
    </location>
</feature>
<gene>
    <name evidence="8" type="ORF">GCM10010515_24300</name>
</gene>
<dbReference type="PROSITE" id="PS50082">
    <property type="entry name" value="WD_REPEATS_2"/>
    <property type="match status" value="6"/>
</dbReference>
<feature type="transmembrane region" description="Helical" evidence="6">
    <location>
        <begin position="746"/>
        <end position="766"/>
    </location>
</feature>
<dbReference type="GO" id="GO:0005829">
    <property type="term" value="C:cytosol"/>
    <property type="evidence" value="ECO:0007669"/>
    <property type="project" value="UniProtKB-ARBA"/>
</dbReference>
<dbReference type="CDD" id="cd15831">
    <property type="entry name" value="BTAD"/>
    <property type="match status" value="1"/>
</dbReference>
<dbReference type="InterPro" id="IPR016032">
    <property type="entry name" value="Sig_transdc_resp-reg_C-effctor"/>
</dbReference>
<feature type="repeat" description="WD" evidence="4">
    <location>
        <begin position="1385"/>
        <end position="1425"/>
    </location>
</feature>
<dbReference type="InterPro" id="IPR015943">
    <property type="entry name" value="WD40/YVTN_repeat-like_dom_sf"/>
</dbReference>
<dbReference type="InterPro" id="IPR011047">
    <property type="entry name" value="Quinoprotein_ADH-like_sf"/>
</dbReference>
<dbReference type="Pfam" id="PF03704">
    <property type="entry name" value="BTAD"/>
    <property type="match status" value="1"/>
</dbReference>
<keyword evidence="6" id="KW-0472">Membrane</keyword>
<dbReference type="InterPro" id="IPR036388">
    <property type="entry name" value="WH-like_DNA-bd_sf"/>
</dbReference>
<dbReference type="PANTHER" id="PTHR19879">
    <property type="entry name" value="TRANSCRIPTION INITIATION FACTOR TFIID"/>
    <property type="match status" value="1"/>
</dbReference>
<dbReference type="InterPro" id="IPR049052">
    <property type="entry name" value="nSTAND1"/>
</dbReference>
<feature type="repeat" description="WD" evidence="4">
    <location>
        <begin position="1132"/>
        <end position="1164"/>
    </location>
</feature>
<comment type="caution">
    <text evidence="8">The sequence shown here is derived from an EMBL/GenBank/DDBJ whole genome shotgun (WGS) entry which is preliminary data.</text>
</comment>
<feature type="repeat" description="WD" evidence="4">
    <location>
        <begin position="1343"/>
        <end position="1384"/>
    </location>
</feature>
<dbReference type="GO" id="GO:0006355">
    <property type="term" value="P:regulation of DNA-templated transcription"/>
    <property type="evidence" value="ECO:0007669"/>
    <property type="project" value="InterPro"/>
</dbReference>
<dbReference type="InterPro" id="IPR001680">
    <property type="entry name" value="WD40_rpt"/>
</dbReference>
<dbReference type="EMBL" id="BMWD01000007">
    <property type="protein sequence ID" value="GGX56086.1"/>
    <property type="molecule type" value="Genomic_DNA"/>
</dbReference>
<proteinExistence type="inferred from homology"/>
<evidence type="ECO:0000256" key="5">
    <source>
        <dbReference type="PROSITE-ProRule" id="PRU01091"/>
    </source>
</evidence>
<evidence type="ECO:0000256" key="4">
    <source>
        <dbReference type="PROSITE-ProRule" id="PRU00221"/>
    </source>
</evidence>
<dbReference type="SMART" id="SM01043">
    <property type="entry name" value="BTAD"/>
    <property type="match status" value="1"/>
</dbReference>
<feature type="repeat" description="WD" evidence="4">
    <location>
        <begin position="832"/>
        <end position="873"/>
    </location>
</feature>
<organism evidence="8 9">
    <name type="scientific">Streptomyces fructofermentans</name>
    <dbReference type="NCBI Taxonomy" id="152141"/>
    <lineage>
        <taxon>Bacteria</taxon>
        <taxon>Bacillati</taxon>
        <taxon>Actinomycetota</taxon>
        <taxon>Actinomycetes</taxon>
        <taxon>Kitasatosporales</taxon>
        <taxon>Streptomycetaceae</taxon>
        <taxon>Streptomyces</taxon>
    </lineage>
</organism>
<dbReference type="InterPro" id="IPR005158">
    <property type="entry name" value="BTAD"/>
</dbReference>
<dbReference type="PROSITE" id="PS51755">
    <property type="entry name" value="OMPR_PHOB"/>
    <property type="match status" value="1"/>
</dbReference>
<dbReference type="InterPro" id="IPR001867">
    <property type="entry name" value="OmpR/PhoB-type_DNA-bd"/>
</dbReference>
<keyword evidence="4" id="KW-0853">WD repeat</keyword>
<feature type="repeat" description="WD" evidence="4">
    <location>
        <begin position="1301"/>
        <end position="1342"/>
    </location>
</feature>
<dbReference type="SUPFAM" id="SSF48452">
    <property type="entry name" value="TPR-like"/>
    <property type="match status" value="1"/>
</dbReference>
<name>A0A918K9V7_9ACTN</name>
<evidence type="ECO:0000313" key="9">
    <source>
        <dbReference type="Proteomes" id="UP000645555"/>
    </source>
</evidence>
<dbReference type="Pfam" id="PF20703">
    <property type="entry name" value="nSTAND1"/>
    <property type="match status" value="1"/>
</dbReference>
<dbReference type="SUPFAM" id="SSF46894">
    <property type="entry name" value="C-terminal effector domain of the bipartite response regulators"/>
    <property type="match status" value="1"/>
</dbReference>
<protein>
    <recommendedName>
        <fullName evidence="7">OmpR/PhoB-type domain-containing protein</fullName>
    </recommendedName>
</protein>
<keyword evidence="2" id="KW-0902">Two-component regulatory system</keyword>
<keyword evidence="6" id="KW-1133">Transmembrane helix</keyword>
<reference evidence="8" key="1">
    <citation type="journal article" date="2014" name="Int. J. Syst. Evol. Microbiol.">
        <title>Complete genome sequence of Corynebacterium casei LMG S-19264T (=DSM 44701T), isolated from a smear-ripened cheese.</title>
        <authorList>
            <consortium name="US DOE Joint Genome Institute (JGI-PGF)"/>
            <person name="Walter F."/>
            <person name="Albersmeier A."/>
            <person name="Kalinowski J."/>
            <person name="Ruckert C."/>
        </authorList>
    </citation>
    <scope>NUCLEOTIDE SEQUENCE</scope>
    <source>
        <strain evidence="8">JCM 4956</strain>
    </source>
</reference>
<evidence type="ECO:0000256" key="3">
    <source>
        <dbReference type="ARBA" id="ARBA00023125"/>
    </source>
</evidence>